<accession>A0A8I5UYU8</accession>
<evidence type="ECO:0000313" key="1">
    <source>
        <dbReference type="Ensembl" id="ENSPPYP00000045506.1"/>
    </source>
</evidence>
<dbReference type="AlphaFoldDB" id="A0A8I5UYU8"/>
<evidence type="ECO:0000313" key="2">
    <source>
        <dbReference type="Proteomes" id="UP000001595"/>
    </source>
</evidence>
<dbReference type="Proteomes" id="UP000001595">
    <property type="component" value="Chromosome 14"/>
</dbReference>
<organism evidence="1 2">
    <name type="scientific">Pongo abelii</name>
    <name type="common">Sumatran orangutan</name>
    <name type="synonym">Pongo pygmaeus abelii</name>
    <dbReference type="NCBI Taxonomy" id="9601"/>
    <lineage>
        <taxon>Eukaryota</taxon>
        <taxon>Metazoa</taxon>
        <taxon>Chordata</taxon>
        <taxon>Craniata</taxon>
        <taxon>Vertebrata</taxon>
        <taxon>Euteleostomi</taxon>
        <taxon>Mammalia</taxon>
        <taxon>Eutheria</taxon>
        <taxon>Euarchontoglires</taxon>
        <taxon>Primates</taxon>
        <taxon>Haplorrhini</taxon>
        <taxon>Catarrhini</taxon>
        <taxon>Hominidae</taxon>
        <taxon>Pongo</taxon>
    </lineage>
</organism>
<keyword evidence="2" id="KW-1185">Reference proteome</keyword>
<protein>
    <submittedName>
        <fullName evidence="1">Uncharacterized protein</fullName>
    </submittedName>
</protein>
<reference evidence="1 2" key="1">
    <citation type="submission" date="2008-02" db="EMBL/GenBank/DDBJ databases">
        <title>A 6x draft sequence assembly of the Pongo pygmaeus abelii genome.</title>
        <authorList>
            <person name="Wilson R.K."/>
            <person name="Mardis E."/>
        </authorList>
    </citation>
    <scope>NUCLEOTIDE SEQUENCE [LARGE SCALE GENOMIC DNA]</scope>
</reference>
<name>A0A8I5UYU8_PONAB</name>
<reference evidence="1" key="3">
    <citation type="submission" date="2025-09" db="UniProtKB">
        <authorList>
            <consortium name="Ensembl"/>
        </authorList>
    </citation>
    <scope>IDENTIFICATION</scope>
</reference>
<proteinExistence type="predicted"/>
<reference evidence="1" key="2">
    <citation type="submission" date="2025-08" db="UniProtKB">
        <authorList>
            <consortium name="Ensembl"/>
        </authorList>
    </citation>
    <scope>IDENTIFICATION</scope>
</reference>
<sequence>YTGANNKLTFGKGITLSVRPGMF</sequence>
<dbReference type="Ensembl" id="ENSPPYT00000036000.1">
    <property type="protein sequence ID" value="ENSPPYP00000045506.1"/>
    <property type="gene ID" value="ENSPPYG00000030890.1"/>
</dbReference>